<keyword evidence="2" id="KW-1185">Reference proteome</keyword>
<dbReference type="AlphaFoldDB" id="A0A1M4Z5J5"/>
<protein>
    <recommendedName>
        <fullName evidence="3">DUF1569 domain-containing protein</fullName>
    </recommendedName>
</protein>
<evidence type="ECO:0008006" key="3">
    <source>
        <dbReference type="Google" id="ProtNLM"/>
    </source>
</evidence>
<dbReference type="RefSeq" id="WP_072835085.1">
    <property type="nucleotide sequence ID" value="NZ_FQUU01000006.1"/>
</dbReference>
<dbReference type="Pfam" id="PF07606">
    <property type="entry name" value="DUF1569"/>
    <property type="match status" value="1"/>
</dbReference>
<dbReference type="Gene3D" id="1.20.120.450">
    <property type="entry name" value="dinb family like domain"/>
    <property type="match status" value="1"/>
</dbReference>
<dbReference type="Proteomes" id="UP000184048">
    <property type="component" value="Unassembled WGS sequence"/>
</dbReference>
<evidence type="ECO:0000313" key="1">
    <source>
        <dbReference type="EMBL" id="SHF13280.1"/>
    </source>
</evidence>
<organism evidence="1 2">
    <name type="scientific">Flavisolibacter ginsengisoli DSM 18119</name>
    <dbReference type="NCBI Taxonomy" id="1121884"/>
    <lineage>
        <taxon>Bacteria</taxon>
        <taxon>Pseudomonadati</taxon>
        <taxon>Bacteroidota</taxon>
        <taxon>Chitinophagia</taxon>
        <taxon>Chitinophagales</taxon>
        <taxon>Chitinophagaceae</taxon>
        <taxon>Flavisolibacter</taxon>
    </lineage>
</organism>
<dbReference type="InterPro" id="IPR034660">
    <property type="entry name" value="DinB/YfiT-like"/>
</dbReference>
<accession>A0A1M4Z5J5</accession>
<dbReference type="InterPro" id="IPR011463">
    <property type="entry name" value="DUF1569"/>
</dbReference>
<gene>
    <name evidence="1" type="ORF">SAMN02745131_01891</name>
</gene>
<dbReference type="EMBL" id="FQUU01000006">
    <property type="protein sequence ID" value="SHF13280.1"/>
    <property type="molecule type" value="Genomic_DNA"/>
</dbReference>
<dbReference type="OrthoDB" id="2599194at2"/>
<sequence>MNNFYNEEDVSQIIRRIDNLTSTSQRQWGKMNVAQMLAHCNVSMEMAMGKFSIPRVFIGRFIAPFMKKRALSTTPFGKNSPTDKSHIFPEDLDFEEQKAKAKTSVLQFFEGGVSGCTSYPHPFFGKFSPEEWAIFEWKHIDHHLRQFGV</sequence>
<dbReference type="STRING" id="1121884.SAMN02745131_01891"/>
<name>A0A1M4Z5J5_9BACT</name>
<evidence type="ECO:0000313" key="2">
    <source>
        <dbReference type="Proteomes" id="UP000184048"/>
    </source>
</evidence>
<reference evidence="1 2" key="1">
    <citation type="submission" date="2016-11" db="EMBL/GenBank/DDBJ databases">
        <authorList>
            <person name="Jaros S."/>
            <person name="Januszkiewicz K."/>
            <person name="Wedrychowicz H."/>
        </authorList>
    </citation>
    <scope>NUCLEOTIDE SEQUENCE [LARGE SCALE GENOMIC DNA]</scope>
    <source>
        <strain evidence="1 2">DSM 18119</strain>
    </source>
</reference>
<proteinExistence type="predicted"/>